<reference evidence="11 12" key="1">
    <citation type="submission" date="2010-01" db="EMBL/GenBank/DDBJ databases">
        <title>The complete genome of Thermobispora bispora DSM 43833.</title>
        <authorList>
            <consortium name="US DOE Joint Genome Institute (JGI-PGF)"/>
            <person name="Lucas S."/>
            <person name="Copeland A."/>
            <person name="Lapidus A."/>
            <person name="Glavina del Rio T."/>
            <person name="Dalin E."/>
            <person name="Tice H."/>
            <person name="Bruce D."/>
            <person name="Goodwin L."/>
            <person name="Pitluck S."/>
            <person name="Kyrpides N."/>
            <person name="Mavromatis K."/>
            <person name="Ivanova N."/>
            <person name="Mikhailova N."/>
            <person name="Chertkov O."/>
            <person name="Brettin T."/>
            <person name="Detter J.C."/>
            <person name="Han C."/>
            <person name="Larimer F."/>
            <person name="Land M."/>
            <person name="Hauser L."/>
            <person name="Markowitz V."/>
            <person name="Cheng J.-F."/>
            <person name="Hugenholtz P."/>
            <person name="Woyke T."/>
            <person name="Wu D."/>
            <person name="Jando M."/>
            <person name="Schneider S."/>
            <person name="Klenk H.-P."/>
            <person name="Eisen J.A."/>
        </authorList>
    </citation>
    <scope>NUCLEOTIDE SEQUENCE [LARGE SCALE GENOMIC DNA]</scope>
    <source>
        <strain evidence="12">ATCC 19993 / DSM 43833 / CBS 139.67 / JCM 10125 / KCTC 9307 / NBRC 14880 / R51</strain>
    </source>
</reference>
<dbReference type="InterPro" id="IPR004638">
    <property type="entry name" value="EmrB-like"/>
</dbReference>
<feature type="transmembrane region" description="Helical" evidence="9">
    <location>
        <begin position="141"/>
        <end position="162"/>
    </location>
</feature>
<keyword evidence="7 9" id="KW-0472">Membrane</keyword>
<evidence type="ECO:0000313" key="12">
    <source>
        <dbReference type="Proteomes" id="UP000006640"/>
    </source>
</evidence>
<dbReference type="Pfam" id="PF07690">
    <property type="entry name" value="MFS_1"/>
    <property type="match status" value="1"/>
</dbReference>
<dbReference type="Gene3D" id="1.20.1720.10">
    <property type="entry name" value="Multidrug resistance protein D"/>
    <property type="match status" value="1"/>
</dbReference>
<name>D6Y8Y9_THEBD</name>
<dbReference type="SUPFAM" id="SSF103473">
    <property type="entry name" value="MFS general substrate transporter"/>
    <property type="match status" value="1"/>
</dbReference>
<sequence length="488" mass="50590">MAGSERLDPKVLKTAGVLIFGILAVVFDTTIVGVALHSLAADLHTTVATVQWVTTAYLLALGMTVPLSTWATARFGGKRVWLFSLVVFLAGSVAASAAWNAPALIAGRVVQGIGGGLMLPVMTTLIVHAAGGRLLGRVTSIISLPALLGPILGPLAGGLILTHLSWRWMFWINIPFCVAGFVLAALFLERDEPSSRPRQDVAGLALLAPGIAALLLGLSEASDGGVGHARVLVPLICGVVLLVAFGLYAARRTDPLVDLRLFTHRPTSSGSAVLFFSGFALYGALFLLPLFYQQVRATSALDAGIALIPQGIGTLLSRSLAGRLTDRIGARIVTVTGFLIVAAATLPFAYADAHASPWVLAGVLLLRGIGLGAVTVPVMAVAYLGLGREQVAHASALVRIAQQIGGSFGTAVTAVILQYAVTGSGDLMTAYHRTFWWSTAFAALAALLSLTLPGRDAAAADSGQAAPRGPSEDARAGSDTGEPMRDRV</sequence>
<dbReference type="STRING" id="469371.Tbis_3261"/>
<feature type="transmembrane region" description="Helical" evidence="9">
    <location>
        <begin position="328"/>
        <end position="351"/>
    </location>
</feature>
<keyword evidence="4" id="KW-1003">Cell membrane</keyword>
<feature type="transmembrane region" description="Helical" evidence="9">
    <location>
        <begin position="12"/>
        <end position="36"/>
    </location>
</feature>
<keyword evidence="5 9" id="KW-0812">Transmembrane</keyword>
<evidence type="ECO:0000256" key="4">
    <source>
        <dbReference type="ARBA" id="ARBA00022475"/>
    </source>
</evidence>
<dbReference type="InterPro" id="IPR020846">
    <property type="entry name" value="MFS_dom"/>
</dbReference>
<feature type="transmembrane region" description="Helical" evidence="9">
    <location>
        <begin position="357"/>
        <end position="384"/>
    </location>
</feature>
<evidence type="ECO:0000256" key="7">
    <source>
        <dbReference type="ARBA" id="ARBA00023136"/>
    </source>
</evidence>
<organism evidence="11 12">
    <name type="scientific">Thermobispora bispora (strain ATCC 19993 / DSM 43833 / CBS 139.67 / JCM 10125 / KCTC 9307 / NBRC 14880 / R51)</name>
    <dbReference type="NCBI Taxonomy" id="469371"/>
    <lineage>
        <taxon>Bacteria</taxon>
        <taxon>Bacillati</taxon>
        <taxon>Actinomycetota</taxon>
        <taxon>Actinomycetes</taxon>
        <taxon>Streptosporangiales</taxon>
        <taxon>Streptosporangiaceae</taxon>
        <taxon>Thermobispora</taxon>
    </lineage>
</organism>
<gene>
    <name evidence="11" type="ordered locus">Tbis_3261</name>
</gene>
<dbReference type="Gene3D" id="1.20.1250.20">
    <property type="entry name" value="MFS general substrate transporter like domains"/>
    <property type="match status" value="1"/>
</dbReference>
<dbReference type="KEGG" id="tbi:Tbis_3261"/>
<feature type="transmembrane region" description="Helical" evidence="9">
    <location>
        <begin position="231"/>
        <end position="250"/>
    </location>
</feature>
<evidence type="ECO:0000256" key="5">
    <source>
        <dbReference type="ARBA" id="ARBA00022692"/>
    </source>
</evidence>
<feature type="transmembrane region" description="Helical" evidence="9">
    <location>
        <begin position="56"/>
        <end position="73"/>
    </location>
</feature>
<dbReference type="GO" id="GO:0022857">
    <property type="term" value="F:transmembrane transporter activity"/>
    <property type="evidence" value="ECO:0007669"/>
    <property type="project" value="InterPro"/>
</dbReference>
<evidence type="ECO:0000313" key="11">
    <source>
        <dbReference type="EMBL" id="ADG89951.1"/>
    </source>
</evidence>
<dbReference type="AlphaFoldDB" id="D6Y8Y9"/>
<comment type="similarity">
    <text evidence="2">Belongs to the major facilitator superfamily. EmrB family.</text>
</comment>
<dbReference type="InterPro" id="IPR036259">
    <property type="entry name" value="MFS_trans_sf"/>
</dbReference>
<dbReference type="PANTHER" id="PTHR42718">
    <property type="entry name" value="MAJOR FACILITATOR SUPERFAMILY MULTIDRUG TRANSPORTER MFSC"/>
    <property type="match status" value="1"/>
</dbReference>
<feature type="transmembrane region" description="Helical" evidence="9">
    <location>
        <begin position="404"/>
        <end position="422"/>
    </location>
</feature>
<evidence type="ECO:0000256" key="1">
    <source>
        <dbReference type="ARBA" id="ARBA00004651"/>
    </source>
</evidence>
<dbReference type="GO" id="GO:0005886">
    <property type="term" value="C:plasma membrane"/>
    <property type="evidence" value="ECO:0007669"/>
    <property type="project" value="UniProtKB-SubCell"/>
</dbReference>
<dbReference type="PANTHER" id="PTHR42718:SF9">
    <property type="entry name" value="MAJOR FACILITATOR SUPERFAMILY MULTIDRUG TRANSPORTER MFSC"/>
    <property type="match status" value="1"/>
</dbReference>
<comment type="subcellular location">
    <subcellularLocation>
        <location evidence="1">Cell membrane</location>
        <topology evidence="1">Multi-pass membrane protein</topology>
    </subcellularLocation>
</comment>
<evidence type="ECO:0000256" key="8">
    <source>
        <dbReference type="SAM" id="MobiDB-lite"/>
    </source>
</evidence>
<feature type="domain" description="Major facilitator superfamily (MFS) profile" evidence="10">
    <location>
        <begin position="14"/>
        <end position="457"/>
    </location>
</feature>
<dbReference type="CDD" id="cd17503">
    <property type="entry name" value="MFS_LmrB_MDR_like"/>
    <property type="match status" value="1"/>
</dbReference>
<protein>
    <submittedName>
        <fullName evidence="11">Drug resistance transporter, EmrB/QacA subfamily</fullName>
    </submittedName>
</protein>
<evidence type="ECO:0000256" key="2">
    <source>
        <dbReference type="ARBA" id="ARBA00008537"/>
    </source>
</evidence>
<dbReference type="eggNOG" id="COG0477">
    <property type="taxonomic scope" value="Bacteria"/>
</dbReference>
<feature type="transmembrane region" description="Helical" evidence="9">
    <location>
        <begin position="105"/>
        <end position="129"/>
    </location>
</feature>
<keyword evidence="12" id="KW-1185">Reference proteome</keyword>
<feature type="transmembrane region" description="Helical" evidence="9">
    <location>
        <begin position="298"/>
        <end position="316"/>
    </location>
</feature>
<dbReference type="RefSeq" id="WP_013133484.1">
    <property type="nucleotide sequence ID" value="NC_014165.1"/>
</dbReference>
<dbReference type="PROSITE" id="PS50850">
    <property type="entry name" value="MFS"/>
    <property type="match status" value="1"/>
</dbReference>
<feature type="compositionally biased region" description="Basic and acidic residues" evidence="8">
    <location>
        <begin position="470"/>
        <end position="488"/>
    </location>
</feature>
<feature type="transmembrane region" description="Helical" evidence="9">
    <location>
        <begin position="200"/>
        <end position="219"/>
    </location>
</feature>
<evidence type="ECO:0000256" key="3">
    <source>
        <dbReference type="ARBA" id="ARBA00022448"/>
    </source>
</evidence>
<dbReference type="NCBIfam" id="TIGR00711">
    <property type="entry name" value="efflux_EmrB"/>
    <property type="match status" value="1"/>
</dbReference>
<dbReference type="Proteomes" id="UP000006640">
    <property type="component" value="Chromosome"/>
</dbReference>
<dbReference type="InterPro" id="IPR011701">
    <property type="entry name" value="MFS"/>
</dbReference>
<proteinExistence type="inferred from homology"/>
<evidence type="ECO:0000256" key="6">
    <source>
        <dbReference type="ARBA" id="ARBA00022989"/>
    </source>
</evidence>
<dbReference type="OrthoDB" id="9812221at2"/>
<evidence type="ECO:0000259" key="10">
    <source>
        <dbReference type="PROSITE" id="PS50850"/>
    </source>
</evidence>
<keyword evidence="6 9" id="KW-1133">Transmembrane helix</keyword>
<feature type="transmembrane region" description="Helical" evidence="9">
    <location>
        <begin position="168"/>
        <end position="188"/>
    </location>
</feature>
<keyword evidence="3" id="KW-0813">Transport</keyword>
<feature type="transmembrane region" description="Helical" evidence="9">
    <location>
        <begin position="80"/>
        <end position="99"/>
    </location>
</feature>
<dbReference type="HOGENOM" id="CLU_000960_28_0_11"/>
<accession>D6Y8Y9</accession>
<feature type="transmembrane region" description="Helical" evidence="9">
    <location>
        <begin position="271"/>
        <end position="292"/>
    </location>
</feature>
<feature type="region of interest" description="Disordered" evidence="8">
    <location>
        <begin position="459"/>
        <end position="488"/>
    </location>
</feature>
<feature type="transmembrane region" description="Helical" evidence="9">
    <location>
        <begin position="434"/>
        <end position="452"/>
    </location>
</feature>
<dbReference type="EMBL" id="CP001874">
    <property type="protein sequence ID" value="ADG89951.1"/>
    <property type="molecule type" value="Genomic_DNA"/>
</dbReference>
<evidence type="ECO:0000256" key="9">
    <source>
        <dbReference type="SAM" id="Phobius"/>
    </source>
</evidence>